<protein>
    <recommendedName>
        <fullName evidence="1">Fatty acyl-CoA reductase</fullName>
        <ecNumber evidence="1">1.2.1.84</ecNumber>
    </recommendedName>
</protein>
<dbReference type="EMBL" id="JBJQOH010000004">
    <property type="protein sequence ID" value="KAL3690022.1"/>
    <property type="molecule type" value="Genomic_DNA"/>
</dbReference>
<evidence type="ECO:0000259" key="2">
    <source>
        <dbReference type="Pfam" id="PF07993"/>
    </source>
</evidence>
<dbReference type="AlphaFoldDB" id="A0ABD3HHG5"/>
<dbReference type="GO" id="GO:0102965">
    <property type="term" value="F:alcohol-forming long-chain fatty acyl-CoA reductase activity"/>
    <property type="evidence" value="ECO:0007669"/>
    <property type="project" value="UniProtKB-EC"/>
</dbReference>
<organism evidence="3 4">
    <name type="scientific">Riccia sorocarpa</name>
    <dbReference type="NCBI Taxonomy" id="122646"/>
    <lineage>
        <taxon>Eukaryota</taxon>
        <taxon>Viridiplantae</taxon>
        <taxon>Streptophyta</taxon>
        <taxon>Embryophyta</taxon>
        <taxon>Marchantiophyta</taxon>
        <taxon>Marchantiopsida</taxon>
        <taxon>Marchantiidae</taxon>
        <taxon>Marchantiales</taxon>
        <taxon>Ricciaceae</taxon>
        <taxon>Riccia</taxon>
    </lineage>
</organism>
<comment type="catalytic activity">
    <reaction evidence="1">
        <text>a long-chain fatty acyl-CoA + 2 NADPH + 2 H(+) = a long-chain primary fatty alcohol + 2 NADP(+) + CoA</text>
        <dbReference type="Rhea" id="RHEA:52716"/>
        <dbReference type="ChEBI" id="CHEBI:15378"/>
        <dbReference type="ChEBI" id="CHEBI:57287"/>
        <dbReference type="ChEBI" id="CHEBI:57783"/>
        <dbReference type="ChEBI" id="CHEBI:58349"/>
        <dbReference type="ChEBI" id="CHEBI:77396"/>
        <dbReference type="ChEBI" id="CHEBI:83139"/>
        <dbReference type="EC" id="1.2.1.84"/>
    </reaction>
</comment>
<sequence>MSSLSYRAASEVSAERGNDTPLEIRKFLKDKSILITGATGFLGKILVEKILRVQPDIKQLYLLVQPRGGLSPEQRVQSQILDIELFEVLRSKLGKEFEQFTKKKITVVGGNVRLPDLGISSGQAGAITPDLDCIMHLAANTRFDERFDVSLRDNTLGSASMMEFAKTCPKLKLFLHVSTAYVNAHKKGSIIEKPFKMGQTMAEILARETDESRLSDGEIPRLDINFEKELAENARDSGYNIDKEMVELGRRRAKLFGWQNVYTFTKAMGGMLLFENRGHIPLAIVRPSSVLCSYKEPFPGWVEGFKLYDPIAYPFGLGQFPGFPMLENSVLDMVPVDMVVNTILAVVTKHYGREQQDTFVYHSSSGSMNPLFGKDYGEAVYKHFKAYPMMDNNGNDILVERFRCFEDADEFKRSVRSRLLSAALVRLRSSKGSNSDTDKVRQQEYAKNAENLRRQICQDEQETFGYSVYGVDWINFLAEVHLPGLRRHVLKKHRIQGLKQEHSQTPSRL</sequence>
<dbReference type="EC" id="1.2.1.84" evidence="1"/>
<evidence type="ECO:0000313" key="4">
    <source>
        <dbReference type="Proteomes" id="UP001633002"/>
    </source>
</evidence>
<dbReference type="InterPro" id="IPR036291">
    <property type="entry name" value="NAD(P)-bd_dom_sf"/>
</dbReference>
<keyword evidence="4" id="KW-1185">Reference proteome</keyword>
<gene>
    <name evidence="3" type="ORF">R1sor_016331</name>
</gene>
<keyword evidence="1" id="KW-0560">Oxidoreductase</keyword>
<keyword evidence="1" id="KW-0443">Lipid metabolism</keyword>
<dbReference type="PANTHER" id="PTHR11011:SF45">
    <property type="entry name" value="FATTY ACYL-COA REDUCTASE CG8306-RELATED"/>
    <property type="match status" value="1"/>
</dbReference>
<evidence type="ECO:0000313" key="3">
    <source>
        <dbReference type="EMBL" id="KAL3690022.1"/>
    </source>
</evidence>
<dbReference type="CDD" id="cd05236">
    <property type="entry name" value="FAR-N_SDR_e"/>
    <property type="match status" value="1"/>
</dbReference>
<dbReference type="InterPro" id="IPR013120">
    <property type="entry name" value="FAR_NAD-bd"/>
</dbReference>
<proteinExistence type="inferred from homology"/>
<dbReference type="PANTHER" id="PTHR11011">
    <property type="entry name" value="MALE STERILITY PROTEIN 2-RELATED"/>
    <property type="match status" value="1"/>
</dbReference>
<evidence type="ECO:0000256" key="1">
    <source>
        <dbReference type="RuleBase" id="RU363097"/>
    </source>
</evidence>
<keyword evidence="1" id="KW-0444">Lipid biosynthesis</keyword>
<dbReference type="SUPFAM" id="SSF51735">
    <property type="entry name" value="NAD(P)-binding Rossmann-fold domains"/>
    <property type="match status" value="1"/>
</dbReference>
<comment type="function">
    <text evidence="1">Catalyzes the reduction of fatty acyl-CoA to fatty alcohols.</text>
</comment>
<dbReference type="GO" id="GO:0006629">
    <property type="term" value="P:lipid metabolic process"/>
    <property type="evidence" value="ECO:0007669"/>
    <property type="project" value="UniProtKB-KW"/>
</dbReference>
<dbReference type="Proteomes" id="UP001633002">
    <property type="component" value="Unassembled WGS sequence"/>
</dbReference>
<feature type="domain" description="Thioester reductase (TE)" evidence="2">
    <location>
        <begin position="35"/>
        <end position="343"/>
    </location>
</feature>
<keyword evidence="1" id="KW-0521">NADP</keyword>
<dbReference type="Pfam" id="PF07993">
    <property type="entry name" value="NAD_binding_4"/>
    <property type="match status" value="1"/>
</dbReference>
<accession>A0ABD3HHG5</accession>
<dbReference type="Gene3D" id="3.40.50.720">
    <property type="entry name" value="NAD(P)-binding Rossmann-like Domain"/>
    <property type="match status" value="1"/>
</dbReference>
<comment type="similarity">
    <text evidence="1">Belongs to the fatty acyl-CoA reductase family.</text>
</comment>
<dbReference type="InterPro" id="IPR026055">
    <property type="entry name" value="FAR"/>
</dbReference>
<name>A0ABD3HHG5_9MARC</name>
<reference evidence="3 4" key="1">
    <citation type="submission" date="2024-09" db="EMBL/GenBank/DDBJ databases">
        <title>Chromosome-scale assembly of Riccia sorocarpa.</title>
        <authorList>
            <person name="Paukszto L."/>
        </authorList>
    </citation>
    <scope>NUCLEOTIDE SEQUENCE [LARGE SCALE GENOMIC DNA]</scope>
    <source>
        <strain evidence="3">LP-2024</strain>
        <tissue evidence="3">Aerial parts of the thallus</tissue>
    </source>
</reference>
<comment type="caution">
    <text evidence="3">The sequence shown here is derived from an EMBL/GenBank/DDBJ whole genome shotgun (WGS) entry which is preliminary data.</text>
</comment>